<evidence type="ECO:0000256" key="2">
    <source>
        <dbReference type="ARBA" id="ARBA00023043"/>
    </source>
</evidence>
<gene>
    <name evidence="3" type="ORF">HDU87_001246</name>
</gene>
<proteinExistence type="predicted"/>
<dbReference type="InterPro" id="IPR036770">
    <property type="entry name" value="Ankyrin_rpt-contain_sf"/>
</dbReference>
<protein>
    <recommendedName>
        <fullName evidence="5">Ankyrin repeat protein</fullName>
    </recommendedName>
</protein>
<dbReference type="AlphaFoldDB" id="A0AAD5XJ26"/>
<sequence>MTPIINRHATEAAATGHTAALVHTHGLHRAARCAMLAGRLDTLRVLLSQGANVHHRALRDTAALGHTEVISFLLDKFPHLTPTRHTTFMAAVRNSDLDTCRVLVKRGSANVAADSHAALHEAIEQDHHELVDFILLNCPPGTARQHELVMRPAIRNDVAMIQILLEHGANTADAFYELASLDHRYELMPVLLPHIDYSAKRTAGAMSYAFYCAVRNEDVRLCNMLLEHGVPTELIEGGISSLTPVPAARGNKELLELLLAHGANPNGALRLAAQFGQCHILRMLLERGVRDTDGDAMRSAARHGQLNAAQLLANCAPGFNATDALLAAIEYGATTEGTPADNLATIEFLLARGGNATEVLWRHLIWARAPVVAMLLDAGADPNKPSGPMGSGLEVAVSYQHADTVLMLLAQGGDPDANGGEARTRARYIAESVDLETDVALERARQIVAMLDRRVSEEPQLPAVLSIMDRRER</sequence>
<evidence type="ECO:0000313" key="4">
    <source>
        <dbReference type="Proteomes" id="UP001212152"/>
    </source>
</evidence>
<dbReference type="Proteomes" id="UP001212152">
    <property type="component" value="Unassembled WGS sequence"/>
</dbReference>
<reference evidence="3" key="1">
    <citation type="submission" date="2020-05" db="EMBL/GenBank/DDBJ databases">
        <title>Phylogenomic resolution of chytrid fungi.</title>
        <authorList>
            <person name="Stajich J.E."/>
            <person name="Amses K."/>
            <person name="Simmons R."/>
            <person name="Seto K."/>
            <person name="Myers J."/>
            <person name="Bonds A."/>
            <person name="Quandt C.A."/>
            <person name="Barry K."/>
            <person name="Liu P."/>
            <person name="Grigoriev I."/>
            <person name="Longcore J.E."/>
            <person name="James T.Y."/>
        </authorList>
    </citation>
    <scope>NUCLEOTIDE SEQUENCE</scope>
    <source>
        <strain evidence="3">JEL0379</strain>
    </source>
</reference>
<dbReference type="Gene3D" id="1.25.40.20">
    <property type="entry name" value="Ankyrin repeat-containing domain"/>
    <property type="match status" value="3"/>
</dbReference>
<evidence type="ECO:0000256" key="1">
    <source>
        <dbReference type="ARBA" id="ARBA00022737"/>
    </source>
</evidence>
<accession>A0AAD5XJ26</accession>
<dbReference type="EMBL" id="JADGJQ010000127">
    <property type="protein sequence ID" value="KAJ3168075.1"/>
    <property type="molecule type" value="Genomic_DNA"/>
</dbReference>
<dbReference type="PANTHER" id="PTHR24198:SF194">
    <property type="entry name" value="INVERSIN-A"/>
    <property type="match status" value="1"/>
</dbReference>
<dbReference type="PANTHER" id="PTHR24198">
    <property type="entry name" value="ANKYRIN REPEAT AND PROTEIN KINASE DOMAIN-CONTAINING PROTEIN"/>
    <property type="match status" value="1"/>
</dbReference>
<evidence type="ECO:0008006" key="5">
    <source>
        <dbReference type="Google" id="ProtNLM"/>
    </source>
</evidence>
<keyword evidence="1" id="KW-0677">Repeat</keyword>
<keyword evidence="4" id="KW-1185">Reference proteome</keyword>
<organism evidence="3 4">
    <name type="scientific">Geranomyces variabilis</name>
    <dbReference type="NCBI Taxonomy" id="109894"/>
    <lineage>
        <taxon>Eukaryota</taxon>
        <taxon>Fungi</taxon>
        <taxon>Fungi incertae sedis</taxon>
        <taxon>Chytridiomycota</taxon>
        <taxon>Chytridiomycota incertae sedis</taxon>
        <taxon>Chytridiomycetes</taxon>
        <taxon>Spizellomycetales</taxon>
        <taxon>Powellomycetaceae</taxon>
        <taxon>Geranomyces</taxon>
    </lineage>
</organism>
<evidence type="ECO:0000313" key="3">
    <source>
        <dbReference type="EMBL" id="KAJ3168075.1"/>
    </source>
</evidence>
<name>A0AAD5XJ26_9FUNG</name>
<dbReference type="InterPro" id="IPR002110">
    <property type="entry name" value="Ankyrin_rpt"/>
</dbReference>
<keyword evidence="2" id="KW-0040">ANK repeat</keyword>
<comment type="caution">
    <text evidence="3">The sequence shown here is derived from an EMBL/GenBank/DDBJ whole genome shotgun (WGS) entry which is preliminary data.</text>
</comment>
<dbReference type="SMART" id="SM00248">
    <property type="entry name" value="ANK"/>
    <property type="match status" value="7"/>
</dbReference>
<dbReference type="SUPFAM" id="SSF48403">
    <property type="entry name" value="Ankyrin repeat"/>
    <property type="match status" value="2"/>
</dbReference>
<dbReference type="Pfam" id="PF12796">
    <property type="entry name" value="Ank_2"/>
    <property type="match status" value="2"/>
</dbReference>